<keyword evidence="5" id="KW-0547">Nucleotide-binding</keyword>
<dbReference type="AlphaFoldDB" id="A0AAF3J6B8"/>
<dbReference type="Pfam" id="PF00069">
    <property type="entry name" value="Pkinase"/>
    <property type="match status" value="1"/>
</dbReference>
<evidence type="ECO:0000256" key="8">
    <source>
        <dbReference type="ARBA" id="ARBA00033099"/>
    </source>
</evidence>
<dbReference type="InterPro" id="IPR000719">
    <property type="entry name" value="Prot_kinase_dom"/>
</dbReference>
<evidence type="ECO:0000256" key="2">
    <source>
        <dbReference type="ARBA" id="ARBA00022148"/>
    </source>
</evidence>
<dbReference type="PROSITE" id="PS50011">
    <property type="entry name" value="PROTEIN_KINASE_DOM"/>
    <property type="match status" value="1"/>
</dbReference>
<proteinExistence type="predicted"/>
<organism evidence="12 13">
    <name type="scientific">Mesorhabditis belari</name>
    <dbReference type="NCBI Taxonomy" id="2138241"/>
    <lineage>
        <taxon>Eukaryota</taxon>
        <taxon>Metazoa</taxon>
        <taxon>Ecdysozoa</taxon>
        <taxon>Nematoda</taxon>
        <taxon>Chromadorea</taxon>
        <taxon>Rhabditida</taxon>
        <taxon>Rhabditina</taxon>
        <taxon>Rhabditomorpha</taxon>
        <taxon>Rhabditoidea</taxon>
        <taxon>Rhabditidae</taxon>
        <taxon>Mesorhabditinae</taxon>
        <taxon>Mesorhabditis</taxon>
    </lineage>
</organism>
<evidence type="ECO:0000256" key="7">
    <source>
        <dbReference type="ARBA" id="ARBA00022840"/>
    </source>
</evidence>
<dbReference type="WBParaSite" id="MBELARI_LOCUS18950">
    <property type="protein sequence ID" value="MBELARI_LOCUS18950"/>
    <property type="gene ID" value="MBELARI_LOCUS18950"/>
</dbReference>
<evidence type="ECO:0000259" key="11">
    <source>
        <dbReference type="PROSITE" id="PS50011"/>
    </source>
</evidence>
<evidence type="ECO:0000256" key="9">
    <source>
        <dbReference type="ARBA" id="ARBA00047899"/>
    </source>
</evidence>
<dbReference type="GO" id="GO:0004674">
    <property type="term" value="F:protein serine/threonine kinase activity"/>
    <property type="evidence" value="ECO:0007669"/>
    <property type="project" value="UniProtKB-KW"/>
</dbReference>
<evidence type="ECO:0000256" key="3">
    <source>
        <dbReference type="ARBA" id="ARBA00022527"/>
    </source>
</evidence>
<dbReference type="InterPro" id="IPR011009">
    <property type="entry name" value="Kinase-like_dom_sf"/>
</dbReference>
<dbReference type="InterPro" id="IPR050236">
    <property type="entry name" value="Ser_Thr_kinase_AGC"/>
</dbReference>
<dbReference type="GO" id="GO:0035556">
    <property type="term" value="P:intracellular signal transduction"/>
    <property type="evidence" value="ECO:0007669"/>
    <property type="project" value="TreeGrafter"/>
</dbReference>
<evidence type="ECO:0000256" key="1">
    <source>
        <dbReference type="ARBA" id="ARBA00012513"/>
    </source>
</evidence>
<dbReference type="Gene3D" id="1.10.510.10">
    <property type="entry name" value="Transferase(Phosphotransferase) domain 1"/>
    <property type="match status" value="1"/>
</dbReference>
<name>A0AAF3J6B8_9BILA</name>
<evidence type="ECO:0000313" key="12">
    <source>
        <dbReference type="Proteomes" id="UP000887575"/>
    </source>
</evidence>
<accession>A0AAF3J6B8</accession>
<feature type="domain" description="Protein kinase" evidence="11">
    <location>
        <begin position="1"/>
        <end position="157"/>
    </location>
</feature>
<sequence length="157" mass="18160">MVISQSSEIISLSEAEAKVKGWLDEKNKLGIGGYATVYKVPEGRSFSVYLNEYSIYTVICWMEQFFSALEFLEKIGQLHRDIKPDNILVQQFYYLILADFRLTRSTWSVGKEGATGDFVGTERCMCPEIHDPLVEKVTFASEIYYEKYRKVLTFSIY</sequence>
<evidence type="ECO:0000256" key="4">
    <source>
        <dbReference type="ARBA" id="ARBA00022679"/>
    </source>
</evidence>
<comment type="catalytic activity">
    <reaction evidence="10">
        <text>L-seryl-[protein] + ATP = O-phospho-L-seryl-[protein] + ADP + H(+)</text>
        <dbReference type="Rhea" id="RHEA:17989"/>
        <dbReference type="Rhea" id="RHEA-COMP:9863"/>
        <dbReference type="Rhea" id="RHEA-COMP:11604"/>
        <dbReference type="ChEBI" id="CHEBI:15378"/>
        <dbReference type="ChEBI" id="CHEBI:29999"/>
        <dbReference type="ChEBI" id="CHEBI:30616"/>
        <dbReference type="ChEBI" id="CHEBI:83421"/>
        <dbReference type="ChEBI" id="CHEBI:456216"/>
        <dbReference type="EC" id="2.7.11.1"/>
    </reaction>
</comment>
<keyword evidence="3" id="KW-0723">Serine/threonine-protein kinase</keyword>
<dbReference type="GO" id="GO:0005524">
    <property type="term" value="F:ATP binding"/>
    <property type="evidence" value="ECO:0007669"/>
    <property type="project" value="UniProtKB-KW"/>
</dbReference>
<protein>
    <recommendedName>
        <fullName evidence="2">Serine/threonine-protein kinase greatwall</fullName>
        <ecNumber evidence="1">2.7.11.1</ecNumber>
    </recommendedName>
    <alternativeName>
        <fullName evidence="8">Microtubule-associated serine/threonine-protein kinase-like</fullName>
    </alternativeName>
</protein>
<dbReference type="Proteomes" id="UP000887575">
    <property type="component" value="Unassembled WGS sequence"/>
</dbReference>
<keyword evidence="4" id="KW-0808">Transferase</keyword>
<keyword evidence="6" id="KW-0418">Kinase</keyword>
<dbReference type="EC" id="2.7.11.1" evidence="1"/>
<dbReference type="SUPFAM" id="SSF56112">
    <property type="entry name" value="Protein kinase-like (PK-like)"/>
    <property type="match status" value="1"/>
</dbReference>
<evidence type="ECO:0000256" key="5">
    <source>
        <dbReference type="ARBA" id="ARBA00022741"/>
    </source>
</evidence>
<evidence type="ECO:0000313" key="13">
    <source>
        <dbReference type="WBParaSite" id="MBELARI_LOCUS18950"/>
    </source>
</evidence>
<dbReference type="PANTHER" id="PTHR24356">
    <property type="entry name" value="SERINE/THREONINE-PROTEIN KINASE"/>
    <property type="match status" value="1"/>
</dbReference>
<evidence type="ECO:0000256" key="6">
    <source>
        <dbReference type="ARBA" id="ARBA00022777"/>
    </source>
</evidence>
<comment type="catalytic activity">
    <reaction evidence="9">
        <text>L-threonyl-[protein] + ATP = O-phospho-L-threonyl-[protein] + ADP + H(+)</text>
        <dbReference type="Rhea" id="RHEA:46608"/>
        <dbReference type="Rhea" id="RHEA-COMP:11060"/>
        <dbReference type="Rhea" id="RHEA-COMP:11605"/>
        <dbReference type="ChEBI" id="CHEBI:15378"/>
        <dbReference type="ChEBI" id="CHEBI:30013"/>
        <dbReference type="ChEBI" id="CHEBI:30616"/>
        <dbReference type="ChEBI" id="CHEBI:61977"/>
        <dbReference type="ChEBI" id="CHEBI:456216"/>
        <dbReference type="EC" id="2.7.11.1"/>
    </reaction>
</comment>
<reference evidence="13" key="1">
    <citation type="submission" date="2024-02" db="UniProtKB">
        <authorList>
            <consortium name="WormBaseParasite"/>
        </authorList>
    </citation>
    <scope>IDENTIFICATION</scope>
</reference>
<dbReference type="PANTHER" id="PTHR24356:SF1">
    <property type="entry name" value="SERINE_THREONINE-PROTEIN KINASE GREATWALL"/>
    <property type="match status" value="1"/>
</dbReference>
<keyword evidence="12" id="KW-1185">Reference proteome</keyword>
<evidence type="ECO:0000256" key="10">
    <source>
        <dbReference type="ARBA" id="ARBA00048679"/>
    </source>
</evidence>
<keyword evidence="7" id="KW-0067">ATP-binding</keyword>